<organism evidence="2 3">
    <name type="scientific">Suillus plorans</name>
    <dbReference type="NCBI Taxonomy" id="116603"/>
    <lineage>
        <taxon>Eukaryota</taxon>
        <taxon>Fungi</taxon>
        <taxon>Dikarya</taxon>
        <taxon>Basidiomycota</taxon>
        <taxon>Agaricomycotina</taxon>
        <taxon>Agaricomycetes</taxon>
        <taxon>Agaricomycetidae</taxon>
        <taxon>Boletales</taxon>
        <taxon>Suillineae</taxon>
        <taxon>Suillaceae</taxon>
        <taxon>Suillus</taxon>
    </lineage>
</organism>
<dbReference type="RefSeq" id="XP_041152972.1">
    <property type="nucleotide sequence ID" value="XM_041300892.1"/>
</dbReference>
<feature type="compositionally biased region" description="Polar residues" evidence="1">
    <location>
        <begin position="29"/>
        <end position="44"/>
    </location>
</feature>
<comment type="caution">
    <text evidence="2">The sequence shown here is derived from an EMBL/GenBank/DDBJ whole genome shotgun (WGS) entry which is preliminary data.</text>
</comment>
<dbReference type="GeneID" id="64594656"/>
<gene>
    <name evidence="2" type="ORF">HD556DRAFT_1314195</name>
</gene>
<dbReference type="AlphaFoldDB" id="A0A9P7DAH5"/>
<protein>
    <submittedName>
        <fullName evidence="2">Uncharacterized protein</fullName>
    </submittedName>
</protein>
<evidence type="ECO:0000313" key="3">
    <source>
        <dbReference type="Proteomes" id="UP000719766"/>
    </source>
</evidence>
<proteinExistence type="predicted"/>
<dbReference type="OrthoDB" id="2690393at2759"/>
<sequence>MQAINNHSEDDDFYLDNQMDYQHDVDVGWTNSNGDPPPSGTASPAPQHDIDDIKVEYHPNSGRPTKVYHFKDYGRSPGAPPAAPEADPMPWQPFRTCIDFEVAELAHDAGNIPAISSFTVGLGH</sequence>
<dbReference type="EMBL" id="JABBWE010000109">
    <property type="protein sequence ID" value="KAG1785489.1"/>
    <property type="molecule type" value="Genomic_DNA"/>
</dbReference>
<keyword evidence="3" id="KW-1185">Reference proteome</keyword>
<feature type="compositionally biased region" description="Basic and acidic residues" evidence="1">
    <location>
        <begin position="48"/>
        <end position="57"/>
    </location>
</feature>
<accession>A0A9P7DAH5</accession>
<evidence type="ECO:0000256" key="1">
    <source>
        <dbReference type="SAM" id="MobiDB-lite"/>
    </source>
</evidence>
<reference evidence="2" key="1">
    <citation type="journal article" date="2020" name="New Phytol.">
        <title>Comparative genomics reveals dynamic genome evolution in host specialist ectomycorrhizal fungi.</title>
        <authorList>
            <person name="Lofgren L.A."/>
            <person name="Nguyen N.H."/>
            <person name="Vilgalys R."/>
            <person name="Ruytinx J."/>
            <person name="Liao H.L."/>
            <person name="Branco S."/>
            <person name="Kuo A."/>
            <person name="LaButti K."/>
            <person name="Lipzen A."/>
            <person name="Andreopoulos W."/>
            <person name="Pangilinan J."/>
            <person name="Riley R."/>
            <person name="Hundley H."/>
            <person name="Na H."/>
            <person name="Barry K."/>
            <person name="Grigoriev I.V."/>
            <person name="Stajich J.E."/>
            <person name="Kennedy P.G."/>
        </authorList>
    </citation>
    <scope>NUCLEOTIDE SEQUENCE</scope>
    <source>
        <strain evidence="2">S12</strain>
    </source>
</reference>
<dbReference type="Proteomes" id="UP000719766">
    <property type="component" value="Unassembled WGS sequence"/>
</dbReference>
<evidence type="ECO:0000313" key="2">
    <source>
        <dbReference type="EMBL" id="KAG1785489.1"/>
    </source>
</evidence>
<feature type="region of interest" description="Disordered" evidence="1">
    <location>
        <begin position="24"/>
        <end position="90"/>
    </location>
</feature>
<name>A0A9P7DAH5_9AGAM</name>